<evidence type="ECO:0000313" key="18">
    <source>
        <dbReference type="EMBL" id="KYM96030.1"/>
    </source>
</evidence>
<keyword evidence="7" id="KW-0255">Endonuclease</keyword>
<dbReference type="InterPro" id="IPR054722">
    <property type="entry name" value="PolX-like_BBD"/>
</dbReference>
<dbReference type="GO" id="GO:0004519">
    <property type="term" value="F:endonuclease activity"/>
    <property type="evidence" value="ECO:0007669"/>
    <property type="project" value="UniProtKB-KW"/>
</dbReference>
<name>A0A151IAM5_9HYME</name>
<keyword evidence="8" id="KW-0378">Hydrolase</keyword>
<dbReference type="Gene3D" id="3.30.420.10">
    <property type="entry name" value="Ribonuclease H-like superfamily/Ribonuclease H"/>
    <property type="match status" value="1"/>
</dbReference>
<evidence type="ECO:0000256" key="9">
    <source>
        <dbReference type="ARBA" id="ARBA00022840"/>
    </source>
</evidence>
<evidence type="ECO:0000256" key="12">
    <source>
        <dbReference type="ARBA" id="ARBA00022918"/>
    </source>
</evidence>
<evidence type="ECO:0000256" key="10">
    <source>
        <dbReference type="ARBA" id="ARBA00022842"/>
    </source>
</evidence>
<feature type="domain" description="CCHC-type" evidence="17">
    <location>
        <begin position="62"/>
        <end position="77"/>
    </location>
</feature>
<evidence type="ECO:0000256" key="15">
    <source>
        <dbReference type="ARBA" id="ARBA00023172"/>
    </source>
</evidence>
<evidence type="ECO:0000256" key="3">
    <source>
        <dbReference type="ARBA" id="ARBA00022670"/>
    </source>
</evidence>
<keyword evidence="6" id="KW-0547">Nucleotide-binding</keyword>
<keyword evidence="19" id="KW-1185">Reference proteome</keyword>
<dbReference type="SUPFAM" id="SSF57756">
    <property type="entry name" value="Retrovirus zinc finger-like domains"/>
    <property type="match status" value="2"/>
</dbReference>
<keyword evidence="13" id="KW-0239">DNA-directed DNA polymerase</keyword>
<organism evidence="18 19">
    <name type="scientific">Cyphomyrmex costatus</name>
    <dbReference type="NCBI Taxonomy" id="456900"/>
    <lineage>
        <taxon>Eukaryota</taxon>
        <taxon>Metazoa</taxon>
        <taxon>Ecdysozoa</taxon>
        <taxon>Arthropoda</taxon>
        <taxon>Hexapoda</taxon>
        <taxon>Insecta</taxon>
        <taxon>Pterygota</taxon>
        <taxon>Neoptera</taxon>
        <taxon>Endopterygota</taxon>
        <taxon>Hymenoptera</taxon>
        <taxon>Apocrita</taxon>
        <taxon>Aculeata</taxon>
        <taxon>Formicoidea</taxon>
        <taxon>Formicidae</taxon>
        <taxon>Myrmicinae</taxon>
        <taxon>Cyphomyrmex</taxon>
    </lineage>
</organism>
<evidence type="ECO:0000256" key="5">
    <source>
        <dbReference type="ARBA" id="ARBA00022723"/>
    </source>
</evidence>
<proteinExistence type="predicted"/>
<keyword evidence="12" id="KW-0695">RNA-directed DNA polymerase</keyword>
<keyword evidence="10" id="KW-0460">Magnesium</keyword>
<gene>
    <name evidence="18" type="ORF">ALC62_13317</name>
</gene>
<dbReference type="SMART" id="SM00343">
    <property type="entry name" value="ZnF_C2HC"/>
    <property type="match status" value="3"/>
</dbReference>
<evidence type="ECO:0000256" key="4">
    <source>
        <dbReference type="ARBA" id="ARBA00022722"/>
    </source>
</evidence>
<keyword evidence="15" id="KW-0233">DNA recombination</keyword>
<evidence type="ECO:0000256" key="16">
    <source>
        <dbReference type="PROSITE-ProRule" id="PRU00047"/>
    </source>
</evidence>
<dbReference type="EMBL" id="KQ978244">
    <property type="protein sequence ID" value="KYM96030.1"/>
    <property type="molecule type" value="Genomic_DNA"/>
</dbReference>
<keyword evidence="2" id="KW-1188">Viral release from host cell</keyword>
<dbReference type="InterPro" id="IPR001878">
    <property type="entry name" value="Znf_CCHC"/>
</dbReference>
<dbReference type="Pfam" id="PF13976">
    <property type="entry name" value="gag_pre-integrs"/>
    <property type="match status" value="1"/>
</dbReference>
<dbReference type="PROSITE" id="PS50158">
    <property type="entry name" value="ZF_CCHC"/>
    <property type="match status" value="1"/>
</dbReference>
<dbReference type="AlphaFoldDB" id="A0A151IAM5"/>
<dbReference type="GO" id="GO:0008233">
    <property type="term" value="F:peptidase activity"/>
    <property type="evidence" value="ECO:0007669"/>
    <property type="project" value="UniProtKB-KW"/>
</dbReference>
<evidence type="ECO:0000256" key="6">
    <source>
        <dbReference type="ARBA" id="ARBA00022741"/>
    </source>
</evidence>
<keyword evidence="3" id="KW-0645">Protease</keyword>
<dbReference type="GO" id="GO:0006508">
    <property type="term" value="P:proteolysis"/>
    <property type="evidence" value="ECO:0007669"/>
    <property type="project" value="UniProtKB-KW"/>
</dbReference>
<protein>
    <submittedName>
        <fullName evidence="18">Copia protein</fullName>
    </submittedName>
</protein>
<dbReference type="GO" id="GO:0005524">
    <property type="term" value="F:ATP binding"/>
    <property type="evidence" value="ECO:0007669"/>
    <property type="project" value="UniProtKB-KW"/>
</dbReference>
<dbReference type="GO" id="GO:0006310">
    <property type="term" value="P:DNA recombination"/>
    <property type="evidence" value="ECO:0007669"/>
    <property type="project" value="UniProtKB-KW"/>
</dbReference>
<keyword evidence="4" id="KW-0540">Nuclease</keyword>
<dbReference type="GO" id="GO:0003676">
    <property type="term" value="F:nucleic acid binding"/>
    <property type="evidence" value="ECO:0007669"/>
    <property type="project" value="InterPro"/>
</dbReference>
<keyword evidence="9" id="KW-0067">ATP-binding</keyword>
<evidence type="ECO:0000259" key="17">
    <source>
        <dbReference type="PROSITE" id="PS50158"/>
    </source>
</evidence>
<dbReference type="InterPro" id="IPR039537">
    <property type="entry name" value="Retrotran_Ty1/copia-like"/>
</dbReference>
<dbReference type="GO" id="GO:0003964">
    <property type="term" value="F:RNA-directed DNA polymerase activity"/>
    <property type="evidence" value="ECO:0007669"/>
    <property type="project" value="UniProtKB-KW"/>
</dbReference>
<dbReference type="InterPro" id="IPR025724">
    <property type="entry name" value="GAG-pre-integrase_dom"/>
</dbReference>
<evidence type="ECO:0000256" key="2">
    <source>
        <dbReference type="ARBA" id="ARBA00022612"/>
    </source>
</evidence>
<dbReference type="STRING" id="456900.A0A151IAM5"/>
<keyword evidence="5" id="KW-0479">Metal-binding</keyword>
<dbReference type="PANTHER" id="PTHR42648">
    <property type="entry name" value="TRANSPOSASE, PUTATIVE-RELATED"/>
    <property type="match status" value="1"/>
</dbReference>
<evidence type="ECO:0000313" key="19">
    <source>
        <dbReference type="Proteomes" id="UP000078542"/>
    </source>
</evidence>
<keyword evidence="14" id="KW-0917">Virion maturation</keyword>
<evidence type="ECO:0000256" key="13">
    <source>
        <dbReference type="ARBA" id="ARBA00022932"/>
    </source>
</evidence>
<evidence type="ECO:0000256" key="14">
    <source>
        <dbReference type="ARBA" id="ARBA00023113"/>
    </source>
</evidence>
<keyword evidence="16" id="KW-0863">Zinc-finger</keyword>
<keyword evidence="13" id="KW-0808">Transferase</keyword>
<dbReference type="GO" id="GO:0008270">
    <property type="term" value="F:zinc ion binding"/>
    <property type="evidence" value="ECO:0007669"/>
    <property type="project" value="UniProtKB-KW"/>
</dbReference>
<dbReference type="Proteomes" id="UP000078542">
    <property type="component" value="Unassembled WGS sequence"/>
</dbReference>
<dbReference type="SUPFAM" id="SSF53098">
    <property type="entry name" value="Ribonuclease H-like"/>
    <property type="match status" value="1"/>
</dbReference>
<dbReference type="Pfam" id="PF22936">
    <property type="entry name" value="Pol_BBD"/>
    <property type="match status" value="1"/>
</dbReference>
<keyword evidence="16" id="KW-0862">Zinc</keyword>
<keyword evidence="11" id="KW-0229">DNA integration</keyword>
<dbReference type="InterPro" id="IPR036397">
    <property type="entry name" value="RNaseH_sf"/>
</dbReference>
<accession>A0A151IAM5</accession>
<keyword evidence="13" id="KW-0548">Nucleotidyltransferase</keyword>
<dbReference type="GO" id="GO:0015074">
    <property type="term" value="P:DNA integration"/>
    <property type="evidence" value="ECO:0007669"/>
    <property type="project" value="UniProtKB-KW"/>
</dbReference>
<dbReference type="InterPro" id="IPR036875">
    <property type="entry name" value="Znf_CCHC_sf"/>
</dbReference>
<evidence type="ECO:0000256" key="7">
    <source>
        <dbReference type="ARBA" id="ARBA00022759"/>
    </source>
</evidence>
<dbReference type="GO" id="GO:0003887">
    <property type="term" value="F:DNA-directed DNA polymerase activity"/>
    <property type="evidence" value="ECO:0007669"/>
    <property type="project" value="UniProtKB-KW"/>
</dbReference>
<dbReference type="PANTHER" id="PTHR42648:SF11">
    <property type="entry name" value="TRANSPOSON TY4-P GAG-POL POLYPROTEIN"/>
    <property type="match status" value="1"/>
</dbReference>
<evidence type="ECO:0000256" key="1">
    <source>
        <dbReference type="ARBA" id="ARBA00002180"/>
    </source>
</evidence>
<evidence type="ECO:0000256" key="8">
    <source>
        <dbReference type="ARBA" id="ARBA00022801"/>
    </source>
</evidence>
<comment type="function">
    <text evidence="1">The aspartyl protease (PR) mediates the proteolytic cleavages of the Gag and Gag-Pol polyproteins after assembly of the VLP.</text>
</comment>
<reference evidence="18 19" key="1">
    <citation type="submission" date="2016-03" db="EMBL/GenBank/DDBJ databases">
        <title>Cyphomyrmex costatus WGS genome.</title>
        <authorList>
            <person name="Nygaard S."/>
            <person name="Hu H."/>
            <person name="Boomsma J."/>
            <person name="Zhang G."/>
        </authorList>
    </citation>
    <scope>NUCLEOTIDE SEQUENCE [LARGE SCALE GENOMIC DNA]</scope>
    <source>
        <strain evidence="18">MS0001</strain>
        <tissue evidence="18">Whole body</tissue>
    </source>
</reference>
<evidence type="ECO:0000256" key="11">
    <source>
        <dbReference type="ARBA" id="ARBA00022908"/>
    </source>
</evidence>
<dbReference type="Pfam" id="PF00098">
    <property type="entry name" value="zf-CCHC"/>
    <property type="match status" value="2"/>
</dbReference>
<sequence length="398" mass="46166">MIMAKILTTLPKEYMYFISTWESTETDKKTLENMIAKLLGEEQRIHPKVMEEAVAFKAMQKKCFKCNKTGHFAKNCRMKTDIKDKKQIRCFKCNKVGHIARLRRDGDSDSVKDEKKCNICKKNNHEEKDCYFRDKKQNKNEDKKVALLTSEMIEENSWIVDSGSTSNMTNIKSYFKELKKSNTTISIAKTEESMKAYREGSIEFDSCSLREVLYVPKLSTNLLSVNSITKNGGEVIFTKENVIMKADNKIVLKGNRTSNGLFQVKLIPESSNKSYLSEKKSQKEAEIWHRKFGHVSIGKMKKMITMCEGVKLSSKELEVLKTVCEVCQRAKQTRLKFGDARTRAKRPLEIIHTDLCGPIDPITWNGKKYFLTFQNDYTHYTLVYLLENKYEVQDYLKE</sequence>
<dbReference type="InterPro" id="IPR012337">
    <property type="entry name" value="RNaseH-like_sf"/>
</dbReference>
<dbReference type="Gene3D" id="4.10.60.10">
    <property type="entry name" value="Zinc finger, CCHC-type"/>
    <property type="match status" value="2"/>
</dbReference>